<keyword evidence="1" id="KW-0812">Transmembrane</keyword>
<gene>
    <name evidence="2" type="ordered locus">TK2282</name>
</gene>
<evidence type="ECO:0000313" key="2">
    <source>
        <dbReference type="EMBL" id="BAD86471.1"/>
    </source>
</evidence>
<feature type="transmembrane region" description="Helical" evidence="1">
    <location>
        <begin position="300"/>
        <end position="320"/>
    </location>
</feature>
<dbReference type="eggNOG" id="arCOG02444">
    <property type="taxonomic scope" value="Archaea"/>
</dbReference>
<evidence type="ECO:0000313" key="3">
    <source>
        <dbReference type="Proteomes" id="UP000000536"/>
    </source>
</evidence>
<proteinExistence type="predicted"/>
<dbReference type="KEGG" id="tko:TK2282"/>
<dbReference type="InterPro" id="IPR018646">
    <property type="entry name" value="12TM_1"/>
</dbReference>
<dbReference type="Pfam" id="PF09847">
    <property type="entry name" value="12TM_1"/>
    <property type="match status" value="1"/>
</dbReference>
<feature type="transmembrane region" description="Helical" evidence="1">
    <location>
        <begin position="111"/>
        <end position="132"/>
    </location>
</feature>
<dbReference type="EMBL" id="AP006878">
    <property type="protein sequence ID" value="BAD86471.1"/>
    <property type="molecule type" value="Genomic_DNA"/>
</dbReference>
<dbReference type="Proteomes" id="UP000000536">
    <property type="component" value="Chromosome"/>
</dbReference>
<feature type="transmembrane region" description="Helical" evidence="1">
    <location>
        <begin position="40"/>
        <end position="58"/>
    </location>
</feature>
<dbReference type="PIRSF" id="PIRSF018875">
    <property type="entry name" value="UCP018875_ABC_perm"/>
    <property type="match status" value="1"/>
</dbReference>
<dbReference type="PATRIC" id="fig|69014.16.peg.2237"/>
<evidence type="ECO:0000256" key="1">
    <source>
        <dbReference type="SAM" id="Phobius"/>
    </source>
</evidence>
<feature type="transmembrane region" description="Helical" evidence="1">
    <location>
        <begin position="144"/>
        <end position="169"/>
    </location>
</feature>
<dbReference type="OrthoDB" id="86095at2157"/>
<dbReference type="EnsemblBacteria" id="BAD86471">
    <property type="protein sequence ID" value="BAD86471"/>
    <property type="gene ID" value="TK2282"/>
</dbReference>
<feature type="transmembrane region" description="Helical" evidence="1">
    <location>
        <begin position="235"/>
        <end position="254"/>
    </location>
</feature>
<organism evidence="2 3">
    <name type="scientific">Thermococcus kodakarensis (strain ATCC BAA-918 / JCM 12380 / KOD1)</name>
    <name type="common">Pyrococcus kodakaraensis (strain KOD1)</name>
    <dbReference type="NCBI Taxonomy" id="69014"/>
    <lineage>
        <taxon>Archaea</taxon>
        <taxon>Methanobacteriati</taxon>
        <taxon>Methanobacteriota</taxon>
        <taxon>Thermococci</taxon>
        <taxon>Thermococcales</taxon>
        <taxon>Thermococcaceae</taxon>
        <taxon>Thermococcus</taxon>
    </lineage>
</organism>
<reference evidence="2 3" key="1">
    <citation type="journal article" date="2005" name="Genome Res.">
        <title>Complete genome sequence of the hyperthermophilic archaeon Thermococcus kodakaraensis KOD1 and comparison with Pyrococcus genomes.</title>
        <authorList>
            <person name="Fukui T."/>
            <person name="Atomi H."/>
            <person name="Kanai T."/>
            <person name="Matsumi R."/>
            <person name="Fujiwara S."/>
            <person name="Imanaka T."/>
        </authorList>
    </citation>
    <scope>NUCLEOTIDE SEQUENCE [LARGE SCALE GENOMIC DNA]</scope>
    <source>
        <strain evidence="3">ATCC BAA-918 / JCM 12380 / KOD1</strain>
    </source>
</reference>
<protein>
    <submittedName>
        <fullName evidence="2">Hypothetical membrane protein, conserved</fullName>
    </submittedName>
</protein>
<dbReference type="GeneID" id="78448827"/>
<dbReference type="PhylomeDB" id="Q5JDA6"/>
<feature type="transmembrane region" description="Helical" evidence="1">
    <location>
        <begin position="181"/>
        <end position="201"/>
    </location>
</feature>
<feature type="transmembrane region" description="Helical" evidence="1">
    <location>
        <begin position="378"/>
        <end position="398"/>
    </location>
</feature>
<keyword evidence="1" id="KW-0472">Membrane</keyword>
<dbReference type="AlphaFoldDB" id="Q5JDA6"/>
<dbReference type="InterPro" id="IPR054100">
    <property type="entry name" value="12TM_1_arc"/>
</dbReference>
<feature type="transmembrane region" description="Helical" evidence="1">
    <location>
        <begin position="462"/>
        <end position="482"/>
    </location>
</feature>
<sequence length="484" mass="52252">MKVLEVLYREVVYRRMKDNPRSAGKISLGLGSSGDLKKTLLFQTAMYAVFGLMLFPSLKGERDAVLVMASTYAILPFIIAFYATVTNSSYIASLDLFKPLLPLPIKLGGRYMSVLLLLESLPVMAFMVPGAVRIGMVVSATSGLLVLLWSAVGLMLGHVFGLLVYYSFGKTSSGRFADLKSLAKALGVILIFGLFYGFSYFQDYVLQNYTSIKESLGGYEFIYPLSVLSVDRPSFSAPLAGIYIAILGVAYYVLISRLWVRISEGSYTSGRRRRAGGLGVYPPELALMVKDFKTALRNTPVLTGLLVPIVIPIINVAGIFSNPDIGAFGGRLATITFVAALGWVSAVSVETLTKIEVKSFELLLSLPLERGRFLRGKLLTMAAIPSAVGVLALLGLSLKGFSSPIYLPMAVLVPLATCGIALHVYYHGTEGLALPQGGILKSLAVWILNAVVVGIIAGSWYLSYPIALLLTAAIDALLLWSLNR</sequence>
<keyword evidence="1" id="KW-1133">Transmembrane helix</keyword>
<feature type="transmembrane region" description="Helical" evidence="1">
    <location>
        <begin position="64"/>
        <end position="90"/>
    </location>
</feature>
<dbReference type="STRING" id="69014.TK2282"/>
<name>Q5JDA6_THEKO</name>
<dbReference type="RefSeq" id="WP_011251232.1">
    <property type="nucleotide sequence ID" value="NC_006624.1"/>
</dbReference>
<dbReference type="InParanoid" id="Q5JDA6"/>
<keyword evidence="3" id="KW-1185">Reference proteome</keyword>
<feature type="transmembrane region" description="Helical" evidence="1">
    <location>
        <begin position="404"/>
        <end position="426"/>
    </location>
</feature>
<dbReference type="HOGENOM" id="CLU_559770_0_0_2"/>
<feature type="transmembrane region" description="Helical" evidence="1">
    <location>
        <begin position="332"/>
        <end position="357"/>
    </location>
</feature>
<feature type="transmembrane region" description="Helical" evidence="1">
    <location>
        <begin position="438"/>
        <end position="456"/>
    </location>
</feature>
<accession>Q5JDA6</accession>